<dbReference type="EMBL" id="JACHBW010000004">
    <property type="protein sequence ID" value="MBB6101876.1"/>
    <property type="molecule type" value="Genomic_DNA"/>
</dbReference>
<dbReference type="RefSeq" id="WP_183723546.1">
    <property type="nucleotide sequence ID" value="NZ_JACHBW010000004.1"/>
</dbReference>
<dbReference type="AlphaFoldDB" id="A0A7W9WS26"/>
<dbReference type="Proteomes" id="UP000571554">
    <property type="component" value="Unassembled WGS sequence"/>
</dbReference>
<protein>
    <submittedName>
        <fullName evidence="1">Uncharacterized protein</fullName>
    </submittedName>
</protein>
<gene>
    <name evidence="1" type="ORF">F4827_001724</name>
</gene>
<reference evidence="1 2" key="1">
    <citation type="submission" date="2020-08" db="EMBL/GenBank/DDBJ databases">
        <title>Above-ground endophytic microbial communities from plants in different locations in the United States.</title>
        <authorList>
            <person name="Frank C."/>
        </authorList>
    </citation>
    <scope>NUCLEOTIDE SEQUENCE [LARGE SCALE GENOMIC DNA]</scope>
    <source>
        <strain evidence="1 2">WP4_2_2</strain>
    </source>
</reference>
<organism evidence="1 2">
    <name type="scientific">Paraburkholderia bannensis</name>
    <dbReference type="NCBI Taxonomy" id="765414"/>
    <lineage>
        <taxon>Bacteria</taxon>
        <taxon>Pseudomonadati</taxon>
        <taxon>Pseudomonadota</taxon>
        <taxon>Betaproteobacteria</taxon>
        <taxon>Burkholderiales</taxon>
        <taxon>Burkholderiaceae</taxon>
        <taxon>Paraburkholderia</taxon>
    </lineage>
</organism>
<name>A0A7W9WS26_9BURK</name>
<proteinExistence type="predicted"/>
<accession>A0A7W9WS26</accession>
<comment type="caution">
    <text evidence="1">The sequence shown here is derived from an EMBL/GenBank/DDBJ whole genome shotgun (WGS) entry which is preliminary data.</text>
</comment>
<sequence length="50" mass="5800">MNFALLLSSLPHVDEARGHYDRMLALHERTPGRAAQRIAQLWQRLTHSFS</sequence>
<evidence type="ECO:0000313" key="1">
    <source>
        <dbReference type="EMBL" id="MBB6101876.1"/>
    </source>
</evidence>
<keyword evidence="2" id="KW-1185">Reference proteome</keyword>
<evidence type="ECO:0000313" key="2">
    <source>
        <dbReference type="Proteomes" id="UP000571554"/>
    </source>
</evidence>